<feature type="region of interest" description="Disordered" evidence="1">
    <location>
        <begin position="56"/>
        <end position="91"/>
    </location>
</feature>
<sequence>MALKKSSSLSQCAALHLAPGSGCVPVRPGNPRGQRAARPPCRGWWWQVAARARRLGAQPRGAACAPPRSPPPAPPRECGAGPPCHAARPTS</sequence>
<evidence type="ECO:0000313" key="2">
    <source>
        <dbReference type="EMBL" id="MXU86486.1"/>
    </source>
</evidence>
<protein>
    <submittedName>
        <fullName evidence="2">Putative secreted protein</fullName>
    </submittedName>
</protein>
<dbReference type="AlphaFoldDB" id="A0A6B0UDS8"/>
<accession>A0A6B0UDS8</accession>
<name>A0A6B0UDS8_IXORI</name>
<dbReference type="EMBL" id="GIFC01004403">
    <property type="protein sequence ID" value="MXU86486.1"/>
    <property type="molecule type" value="Transcribed_RNA"/>
</dbReference>
<organism evidence="2">
    <name type="scientific">Ixodes ricinus</name>
    <name type="common">Common tick</name>
    <name type="synonym">Acarus ricinus</name>
    <dbReference type="NCBI Taxonomy" id="34613"/>
    <lineage>
        <taxon>Eukaryota</taxon>
        <taxon>Metazoa</taxon>
        <taxon>Ecdysozoa</taxon>
        <taxon>Arthropoda</taxon>
        <taxon>Chelicerata</taxon>
        <taxon>Arachnida</taxon>
        <taxon>Acari</taxon>
        <taxon>Parasitiformes</taxon>
        <taxon>Ixodida</taxon>
        <taxon>Ixodoidea</taxon>
        <taxon>Ixodidae</taxon>
        <taxon>Ixodinae</taxon>
        <taxon>Ixodes</taxon>
    </lineage>
</organism>
<evidence type="ECO:0000256" key="1">
    <source>
        <dbReference type="SAM" id="MobiDB-lite"/>
    </source>
</evidence>
<reference evidence="2" key="1">
    <citation type="submission" date="2019-12" db="EMBL/GenBank/DDBJ databases">
        <title>An insight into the sialome of adult female Ixodes ricinus ticks feeding for 6 days.</title>
        <authorList>
            <person name="Perner J."/>
            <person name="Ribeiro J.M.C."/>
        </authorList>
    </citation>
    <scope>NUCLEOTIDE SEQUENCE</scope>
    <source>
        <strain evidence="2">Semi-engorged</strain>
        <tissue evidence="2">Salivary glands</tissue>
    </source>
</reference>
<proteinExistence type="predicted"/>